<proteinExistence type="predicted"/>
<gene>
    <name evidence="3" type="ORF">Ocin01_05815</name>
</gene>
<dbReference type="InterPro" id="IPR011249">
    <property type="entry name" value="Metalloenz_LuxS/M16"/>
</dbReference>
<organism evidence="3 4">
    <name type="scientific">Orchesella cincta</name>
    <name type="common">Springtail</name>
    <name type="synonym">Podura cincta</name>
    <dbReference type="NCBI Taxonomy" id="48709"/>
    <lineage>
        <taxon>Eukaryota</taxon>
        <taxon>Metazoa</taxon>
        <taxon>Ecdysozoa</taxon>
        <taxon>Arthropoda</taxon>
        <taxon>Hexapoda</taxon>
        <taxon>Collembola</taxon>
        <taxon>Entomobryomorpha</taxon>
        <taxon>Entomobryoidea</taxon>
        <taxon>Orchesellidae</taxon>
        <taxon>Orchesellinae</taxon>
        <taxon>Orchesella</taxon>
    </lineage>
</organism>
<dbReference type="EMBL" id="LJIJ01000183">
    <property type="protein sequence ID" value="ODN00861.1"/>
    <property type="molecule type" value="Genomic_DNA"/>
</dbReference>
<dbReference type="AlphaFoldDB" id="A0A1D2N6K7"/>
<keyword evidence="4" id="KW-1185">Reference proteome</keyword>
<dbReference type="Gene3D" id="3.30.830.10">
    <property type="entry name" value="Metalloenzyme, LuxS/M16 peptidase-like"/>
    <property type="match status" value="4"/>
</dbReference>
<comment type="caution">
    <text evidence="3">The sequence shown here is derived from an EMBL/GenBank/DDBJ whole genome shotgun (WGS) entry which is preliminary data.</text>
</comment>
<dbReference type="SUPFAM" id="SSF63411">
    <property type="entry name" value="LuxS/MPP-like metallohydrolase"/>
    <property type="match status" value="4"/>
</dbReference>
<evidence type="ECO:0000313" key="3">
    <source>
        <dbReference type="EMBL" id="ODN00861.1"/>
    </source>
</evidence>
<evidence type="ECO:0008006" key="5">
    <source>
        <dbReference type="Google" id="ProtNLM"/>
    </source>
</evidence>
<evidence type="ECO:0000259" key="1">
    <source>
        <dbReference type="Pfam" id="PF00675"/>
    </source>
</evidence>
<dbReference type="FunFam" id="3.30.830.10:FF:000031">
    <property type="entry name" value="Putative zinc metalloprotease"/>
    <property type="match status" value="1"/>
</dbReference>
<dbReference type="PANTHER" id="PTHR43016:SF16">
    <property type="entry name" value="METALLOPROTEASE, PUTATIVE (AFU_ORTHOLOGUE AFUA_4G07610)-RELATED"/>
    <property type="match status" value="1"/>
</dbReference>
<reference evidence="3 4" key="1">
    <citation type="journal article" date="2016" name="Genome Biol. Evol.">
        <title>Gene Family Evolution Reflects Adaptation to Soil Environmental Stressors in the Genome of the Collembolan Orchesella cincta.</title>
        <authorList>
            <person name="Faddeeva-Vakhrusheva A."/>
            <person name="Derks M.F."/>
            <person name="Anvar S.Y."/>
            <person name="Agamennone V."/>
            <person name="Suring W."/>
            <person name="Smit S."/>
            <person name="van Straalen N.M."/>
            <person name="Roelofs D."/>
        </authorList>
    </citation>
    <scope>NUCLEOTIDE SEQUENCE [LARGE SCALE GENOMIC DNA]</scope>
    <source>
        <tissue evidence="3">Mixed pool</tissue>
    </source>
</reference>
<protein>
    <recommendedName>
        <fullName evidence="5">Presequence protease, mitochondrial</fullName>
    </recommendedName>
</protein>
<dbReference type="Pfam" id="PF00675">
    <property type="entry name" value="Peptidase_M16"/>
    <property type="match status" value="1"/>
</dbReference>
<dbReference type="OMA" id="WEGFARI"/>
<evidence type="ECO:0000259" key="2">
    <source>
        <dbReference type="Pfam" id="PF05193"/>
    </source>
</evidence>
<feature type="domain" description="Peptidase M16 C-terminal" evidence="2">
    <location>
        <begin position="211"/>
        <end position="388"/>
    </location>
</feature>
<dbReference type="InterPro" id="IPR007863">
    <property type="entry name" value="Peptidase_M16_C"/>
</dbReference>
<dbReference type="FunFam" id="3.30.830.10:FF:000015">
    <property type="entry name" value="Putative zinc metalloprotease"/>
    <property type="match status" value="1"/>
</dbReference>
<sequence>SEVDNEFEQVFSAKANGIHTVTKYRSKSTGLEIVHAEIEGPVVNGYIVLATRAEDDDGLPHTLEHLIFLGSEEYPYKGILDVLANKCLASGTNAWTVTYFPKLDSILDVDHTCYTLSTAGSEGFCTFLPIYMDHIFYPLLTDSAFKTEVYHTTGEGTDGGVVYSEIQALENTSSDKTNTELTRTIYPPESGYHYQTGGVLKNLRETCNNVKVKDFHNKFYNPRNTSIIICGMVEPTKLFRSLDPVIKKLVERGVIDGWTKPWLEDVPEISAPVVKNIKFPSDDEDEALVTIGFRGPSAIKEFDQVAAMRLLFEYLTDSSVGPVQQDFVETDDSLASSVEYSEMENSRTTFYFEFEGVDLGGIDKIPEQLKATLEKQVENFDMERMTDVIKKNIQEELSSMENSPHNSIAYAVIGDFLYGNDEQDMFEKRISGTLTIKGFLSRPKEFWVGLIQEGILNQKWVIINATPSKKYQKTLAEEEENRVKGRHEILGKPGLMKLAVELKEAMEDNAREVPESFMEKISVPCTKSICYHKITRYQNPDWAADFKANLYVDDINSNFVYVSVLLDTTSLSKEHKKYLQVFREYITESPILDDDGTLISYEDVIASMNRELLSCGMDLGIDGGGRFRCGSFPHILSLGLQIELDKIEQGMDWIRKILWKTQWKGDRIKVVANKMAGDVPQLKRKGSRMCHAIIRDLLFKPDSNVKVSSLVRQHGFLKDLISSLPKSDKKVQQAFDAIRALITDPNNTVVHISTSLAKLNAKLADSPTKDFATLLKKSFPFAEDAPISKRLANEPDISFMVPANEMKSNPIGKILGLGAEDSAYLSQAVPCLTSYDDPDFAPLITTLQYFAQSEGPFWRGIRGGGFAYDYYCSATANEGVLYFTLSRCSDIAGAYKIALDIIQSHLSGETVLSEELLTSAKSSLIFEYIETEKTPLGLSSNSLTAYYRNLPGNYTRLLIDKISEVKLGELLPITEKYLKPLFLDNYACAVVCPSDKVSAVTEGLTALGRKLTIMPSLANSFLAKWD</sequence>
<name>A0A1D2N6K7_ORCCI</name>
<feature type="domain" description="Peptidase M16 N-terminal" evidence="1">
    <location>
        <begin position="53"/>
        <end position="150"/>
    </location>
</feature>
<dbReference type="InterPro" id="IPR011765">
    <property type="entry name" value="Pept_M16_N"/>
</dbReference>
<dbReference type="GO" id="GO:0046872">
    <property type="term" value="F:metal ion binding"/>
    <property type="evidence" value="ECO:0007669"/>
    <property type="project" value="InterPro"/>
</dbReference>
<dbReference type="OrthoDB" id="4953at2759"/>
<dbReference type="Proteomes" id="UP000094527">
    <property type="component" value="Unassembled WGS sequence"/>
</dbReference>
<feature type="non-terminal residue" evidence="3">
    <location>
        <position position="1"/>
    </location>
</feature>
<dbReference type="STRING" id="48709.A0A1D2N6K7"/>
<evidence type="ECO:0000313" key="4">
    <source>
        <dbReference type="Proteomes" id="UP000094527"/>
    </source>
</evidence>
<dbReference type="Pfam" id="PF05193">
    <property type="entry name" value="Peptidase_M16_C"/>
    <property type="match status" value="1"/>
</dbReference>
<dbReference type="PANTHER" id="PTHR43016">
    <property type="entry name" value="PRESEQUENCE PROTEASE"/>
    <property type="match status" value="1"/>
</dbReference>
<accession>A0A1D2N6K7</accession>